<dbReference type="Proteomes" id="UP000828251">
    <property type="component" value="Unassembled WGS sequence"/>
</dbReference>
<protein>
    <submittedName>
        <fullName evidence="2">Uncharacterized protein</fullName>
    </submittedName>
</protein>
<sequence>MPTFNLFKTTYKDVFPNTKSYNILMEKEELWMLLRFLHSHYNGRNHICCYEILDFRITLSLDINGVILAYTTVALAAATTNCLPVITFFLAVLL</sequence>
<proteinExistence type="predicted"/>
<keyword evidence="3" id="KW-1185">Reference proteome</keyword>
<dbReference type="EMBL" id="JAIQCV010000002">
    <property type="protein sequence ID" value="KAH1122336.1"/>
    <property type="molecule type" value="Genomic_DNA"/>
</dbReference>
<organism evidence="2 3">
    <name type="scientific">Gossypium stocksii</name>
    <dbReference type="NCBI Taxonomy" id="47602"/>
    <lineage>
        <taxon>Eukaryota</taxon>
        <taxon>Viridiplantae</taxon>
        <taxon>Streptophyta</taxon>
        <taxon>Embryophyta</taxon>
        <taxon>Tracheophyta</taxon>
        <taxon>Spermatophyta</taxon>
        <taxon>Magnoliopsida</taxon>
        <taxon>eudicotyledons</taxon>
        <taxon>Gunneridae</taxon>
        <taxon>Pentapetalae</taxon>
        <taxon>rosids</taxon>
        <taxon>malvids</taxon>
        <taxon>Malvales</taxon>
        <taxon>Malvaceae</taxon>
        <taxon>Malvoideae</taxon>
        <taxon>Gossypium</taxon>
    </lineage>
</organism>
<gene>
    <name evidence="2" type="ORF">J1N35_005496</name>
</gene>
<keyword evidence="1" id="KW-0472">Membrane</keyword>
<comment type="caution">
    <text evidence="2">The sequence shown here is derived from an EMBL/GenBank/DDBJ whole genome shotgun (WGS) entry which is preliminary data.</text>
</comment>
<evidence type="ECO:0000313" key="2">
    <source>
        <dbReference type="EMBL" id="KAH1122336.1"/>
    </source>
</evidence>
<reference evidence="2 3" key="1">
    <citation type="journal article" date="2021" name="Plant Biotechnol. J.">
        <title>Multi-omics assisted identification of the key and species-specific regulatory components of drought-tolerant mechanisms in Gossypium stocksii.</title>
        <authorList>
            <person name="Yu D."/>
            <person name="Ke L."/>
            <person name="Zhang D."/>
            <person name="Wu Y."/>
            <person name="Sun Y."/>
            <person name="Mei J."/>
            <person name="Sun J."/>
            <person name="Sun Y."/>
        </authorList>
    </citation>
    <scope>NUCLEOTIDE SEQUENCE [LARGE SCALE GENOMIC DNA]</scope>
    <source>
        <strain evidence="3">cv. E1</strain>
        <tissue evidence="2">Leaf</tissue>
    </source>
</reference>
<dbReference type="AlphaFoldDB" id="A0A9D3WDX0"/>
<name>A0A9D3WDX0_9ROSI</name>
<evidence type="ECO:0000313" key="3">
    <source>
        <dbReference type="Proteomes" id="UP000828251"/>
    </source>
</evidence>
<feature type="non-terminal residue" evidence="2">
    <location>
        <position position="94"/>
    </location>
</feature>
<keyword evidence="1" id="KW-0812">Transmembrane</keyword>
<evidence type="ECO:0000256" key="1">
    <source>
        <dbReference type="SAM" id="Phobius"/>
    </source>
</evidence>
<keyword evidence="1" id="KW-1133">Transmembrane helix</keyword>
<accession>A0A9D3WDX0</accession>
<feature type="transmembrane region" description="Helical" evidence="1">
    <location>
        <begin position="67"/>
        <end position="93"/>
    </location>
</feature>